<feature type="region of interest" description="Disordered" evidence="1">
    <location>
        <begin position="13"/>
        <end position="49"/>
    </location>
</feature>
<keyword evidence="3" id="KW-1185">Reference proteome</keyword>
<gene>
    <name evidence="2" type="ORF">BDV95DRAFT_84874</name>
</gene>
<dbReference type="Proteomes" id="UP000481861">
    <property type="component" value="Unassembled WGS sequence"/>
</dbReference>
<proteinExistence type="predicted"/>
<sequence>MSSLQYRKCTYAHHPSHGAEPQTWTSRSPQTAHPHACPPIPHRKQSTSSEARIATIERTVQCLPSSTLTTSSVRAHLPQTAQSPVQSGSGVRDVFSAEHAACHWYCVLERITVSFKRPSWPFTARDAHLPYWG</sequence>
<feature type="compositionally biased region" description="Polar residues" evidence="1">
    <location>
        <begin position="22"/>
        <end position="31"/>
    </location>
</feature>
<evidence type="ECO:0000313" key="2">
    <source>
        <dbReference type="EMBL" id="KAF2869725.1"/>
    </source>
</evidence>
<dbReference type="AlphaFoldDB" id="A0A7C8ML59"/>
<reference evidence="2 3" key="1">
    <citation type="submission" date="2020-01" db="EMBL/GenBank/DDBJ databases">
        <authorList>
            <consortium name="DOE Joint Genome Institute"/>
            <person name="Haridas S."/>
            <person name="Albert R."/>
            <person name="Binder M."/>
            <person name="Bloem J."/>
            <person name="Labutti K."/>
            <person name="Salamov A."/>
            <person name="Andreopoulos B."/>
            <person name="Baker S.E."/>
            <person name="Barry K."/>
            <person name="Bills G."/>
            <person name="Bluhm B.H."/>
            <person name="Cannon C."/>
            <person name="Castanera R."/>
            <person name="Culley D.E."/>
            <person name="Daum C."/>
            <person name="Ezra D."/>
            <person name="Gonzalez J.B."/>
            <person name="Henrissat B."/>
            <person name="Kuo A."/>
            <person name="Liang C."/>
            <person name="Lipzen A."/>
            <person name="Lutzoni F."/>
            <person name="Magnuson J."/>
            <person name="Mondo S."/>
            <person name="Nolan M."/>
            <person name="Ohm R."/>
            <person name="Pangilinan J."/>
            <person name="Park H.-J.H."/>
            <person name="Ramirez L."/>
            <person name="Alfaro M."/>
            <person name="Sun H."/>
            <person name="Tritt A."/>
            <person name="Yoshinaga Y."/>
            <person name="Zwiers L.-H.L."/>
            <person name="Turgeon B.G."/>
            <person name="Goodwin S.B."/>
            <person name="Spatafora J.W."/>
            <person name="Crous P.W."/>
            <person name="Grigoriev I.V."/>
        </authorList>
    </citation>
    <scope>NUCLEOTIDE SEQUENCE [LARGE SCALE GENOMIC DNA]</scope>
    <source>
        <strain evidence="2 3">CBS 611.86</strain>
    </source>
</reference>
<protein>
    <submittedName>
        <fullName evidence="2">Uncharacterized protein</fullName>
    </submittedName>
</protein>
<organism evidence="2 3">
    <name type="scientific">Massariosphaeria phaeospora</name>
    <dbReference type="NCBI Taxonomy" id="100035"/>
    <lineage>
        <taxon>Eukaryota</taxon>
        <taxon>Fungi</taxon>
        <taxon>Dikarya</taxon>
        <taxon>Ascomycota</taxon>
        <taxon>Pezizomycotina</taxon>
        <taxon>Dothideomycetes</taxon>
        <taxon>Pleosporomycetidae</taxon>
        <taxon>Pleosporales</taxon>
        <taxon>Pleosporales incertae sedis</taxon>
        <taxon>Massariosphaeria</taxon>
    </lineage>
</organism>
<evidence type="ECO:0000256" key="1">
    <source>
        <dbReference type="SAM" id="MobiDB-lite"/>
    </source>
</evidence>
<name>A0A7C8ML59_9PLEO</name>
<dbReference type="EMBL" id="JAADJZ010000015">
    <property type="protein sequence ID" value="KAF2869725.1"/>
    <property type="molecule type" value="Genomic_DNA"/>
</dbReference>
<evidence type="ECO:0000313" key="3">
    <source>
        <dbReference type="Proteomes" id="UP000481861"/>
    </source>
</evidence>
<comment type="caution">
    <text evidence="2">The sequence shown here is derived from an EMBL/GenBank/DDBJ whole genome shotgun (WGS) entry which is preliminary data.</text>
</comment>
<accession>A0A7C8ML59</accession>